<feature type="transmembrane region" description="Helical" evidence="7">
    <location>
        <begin position="605"/>
        <end position="627"/>
    </location>
</feature>
<dbReference type="GO" id="GO:0005302">
    <property type="term" value="F:L-tyrosine transmembrane transporter activity"/>
    <property type="evidence" value="ECO:0007669"/>
    <property type="project" value="TreeGrafter"/>
</dbReference>
<dbReference type="AlphaFoldDB" id="A0A1E5RQY7"/>
<sequence>MSNPNGGNRSRRQSTILLSKSIDDQTSPINLSKKTSLKQKTPVFIDATSPNFQSVNHDEIVSSLQKQLYFNQNKEESNDSNQAKSISGASSDVHEPLLKRNSMSSSRSSMKKMSFDDNSLAREGADITRDIYHNINNPTGISINKQGSNKPYSVDDIDLLMGTSYGSLRSSGMSPPPCQQQFGGSKGGPEIGAGFASRRESTASGLNVPGGFRRFHLVQKLDPTNSDHLEPITSGPNNEDSNVGSSRRASFVSNIEDNEGDMNKLPFLTRNFLEFLYMYGHFAGESLESELYDEDELSFDYFSNSGPLQSKSKLNNLENQPLLPLDNNLVKKIEKIIHPRKTKGTVSTFKAFLLLIKSFIGTGILFLPKAFSNGGLLFSIIALMSCGIYSYWCYYILVRSKQATGVNSFGDIGLKLYGKWLKFFILFSLVLTQLGFSSTYCVFTSTNLRAFVNNVFKFDVPIQFFLLLQLIIFIPLSFIRNVSKLSITSLLANVLTLVGLVIVLFYIVQEFTIYKHFKPAEGVIKIFNPDKYTLAIGTFIFSFEGIGLIIPVSESMKHPEHFPKVLGLVIAISTFLFVVVATLGYSSYGKDIETIILLNLPQSSIFVNLIQFFYSLAIMLSTPLQLFPAIGIIENRIFFEKNILKKKKELLERERFELKWQKNTLRTVIVIFTICVAYLGFDSLDRFVSIVGCFACIPLVYIFPPMLHLKSVSKGIKSKEWFDYGLILFGICSMIFTSYQTIFGG</sequence>
<dbReference type="PANTHER" id="PTHR22950">
    <property type="entry name" value="AMINO ACID TRANSPORTER"/>
    <property type="match status" value="1"/>
</dbReference>
<feature type="transmembrane region" description="Helical" evidence="7">
    <location>
        <begin position="721"/>
        <end position="742"/>
    </location>
</feature>
<dbReference type="InterPro" id="IPR013057">
    <property type="entry name" value="AA_transpt_TM"/>
</dbReference>
<feature type="transmembrane region" description="Helical" evidence="7">
    <location>
        <begin position="565"/>
        <end position="585"/>
    </location>
</feature>
<evidence type="ECO:0000256" key="7">
    <source>
        <dbReference type="SAM" id="Phobius"/>
    </source>
</evidence>
<dbReference type="EMBL" id="LPNN01000004">
    <property type="protein sequence ID" value="OEJ89285.1"/>
    <property type="molecule type" value="Genomic_DNA"/>
</dbReference>
<dbReference type="PANTHER" id="PTHR22950:SF666">
    <property type="entry name" value="VACUOLAR AMINO ACID TRANSPORTER 4"/>
    <property type="match status" value="1"/>
</dbReference>
<feature type="domain" description="Amino acid transporter transmembrane" evidence="8">
    <location>
        <begin position="345"/>
        <end position="743"/>
    </location>
</feature>
<feature type="transmembrane region" description="Helical" evidence="7">
    <location>
        <begin position="377"/>
        <end position="398"/>
    </location>
</feature>
<feature type="compositionally biased region" description="Polar residues" evidence="6">
    <location>
        <begin position="79"/>
        <end position="90"/>
    </location>
</feature>
<protein>
    <submittedName>
        <fullName evidence="9">Vacuolar amino acid transporter 4</fullName>
    </submittedName>
</protein>
<dbReference type="Gene3D" id="1.20.1740.10">
    <property type="entry name" value="Amino acid/polyamine transporter I"/>
    <property type="match status" value="1"/>
</dbReference>
<dbReference type="VEuPathDB" id="FungiDB:AWRI3580_g1720"/>
<evidence type="ECO:0000256" key="4">
    <source>
        <dbReference type="ARBA" id="ARBA00022989"/>
    </source>
</evidence>
<feature type="transmembrane region" description="Helical" evidence="7">
    <location>
        <begin position="687"/>
        <end position="709"/>
    </location>
</feature>
<feature type="compositionally biased region" description="Polar residues" evidence="6">
    <location>
        <begin position="168"/>
        <end position="183"/>
    </location>
</feature>
<evidence type="ECO:0000313" key="9">
    <source>
        <dbReference type="EMBL" id="OEJ89285.1"/>
    </source>
</evidence>
<feature type="compositionally biased region" description="Low complexity" evidence="6">
    <location>
        <begin position="99"/>
        <end position="112"/>
    </location>
</feature>
<accession>A0A1E5RQY7</accession>
<feature type="transmembrane region" description="Helical" evidence="7">
    <location>
        <begin position="663"/>
        <end position="681"/>
    </location>
</feature>
<comment type="caution">
    <text evidence="9">The sequence shown here is derived from an EMBL/GenBank/DDBJ whole genome shotgun (WGS) entry which is preliminary data.</text>
</comment>
<feature type="compositionally biased region" description="Polar residues" evidence="6">
    <location>
        <begin position="234"/>
        <end position="248"/>
    </location>
</feature>
<dbReference type="GO" id="GO:0005774">
    <property type="term" value="C:vacuolar membrane"/>
    <property type="evidence" value="ECO:0007669"/>
    <property type="project" value="UniProtKB-SubCell"/>
</dbReference>
<feature type="region of interest" description="Disordered" evidence="6">
    <location>
        <begin position="73"/>
        <end position="117"/>
    </location>
</feature>
<feature type="transmembrane region" description="Helical" evidence="7">
    <location>
        <begin position="351"/>
        <end position="371"/>
    </location>
</feature>
<comment type="subcellular location">
    <subcellularLocation>
        <location evidence="1">Vacuole membrane</location>
        <topology evidence="1">Multi-pass membrane protein</topology>
    </subcellularLocation>
</comment>
<evidence type="ECO:0000259" key="8">
    <source>
        <dbReference type="Pfam" id="PF01490"/>
    </source>
</evidence>
<evidence type="ECO:0000256" key="5">
    <source>
        <dbReference type="ARBA" id="ARBA00023136"/>
    </source>
</evidence>
<organism evidence="9 10">
    <name type="scientific">Hanseniaspora uvarum</name>
    <name type="common">Yeast</name>
    <name type="synonym">Kloeckera apiculata</name>
    <dbReference type="NCBI Taxonomy" id="29833"/>
    <lineage>
        <taxon>Eukaryota</taxon>
        <taxon>Fungi</taxon>
        <taxon>Dikarya</taxon>
        <taxon>Ascomycota</taxon>
        <taxon>Saccharomycotina</taxon>
        <taxon>Saccharomycetes</taxon>
        <taxon>Saccharomycodales</taxon>
        <taxon>Saccharomycodaceae</taxon>
        <taxon>Hanseniaspora</taxon>
    </lineage>
</organism>
<proteinExistence type="inferred from homology"/>
<feature type="transmembrane region" description="Helical" evidence="7">
    <location>
        <begin position="490"/>
        <end position="508"/>
    </location>
</feature>
<keyword evidence="4 7" id="KW-1133">Transmembrane helix</keyword>
<evidence type="ECO:0000256" key="3">
    <source>
        <dbReference type="ARBA" id="ARBA00022692"/>
    </source>
</evidence>
<feature type="transmembrane region" description="Helical" evidence="7">
    <location>
        <begin position="532"/>
        <end position="553"/>
    </location>
</feature>
<dbReference type="Proteomes" id="UP000095358">
    <property type="component" value="Unassembled WGS sequence"/>
</dbReference>
<keyword evidence="10" id="KW-1185">Reference proteome</keyword>
<feature type="transmembrane region" description="Helical" evidence="7">
    <location>
        <begin position="460"/>
        <end position="478"/>
    </location>
</feature>
<keyword evidence="5 7" id="KW-0472">Membrane</keyword>
<feature type="transmembrane region" description="Helical" evidence="7">
    <location>
        <begin position="419"/>
        <end position="440"/>
    </location>
</feature>
<reference evidence="10" key="1">
    <citation type="journal article" date="2016" name="Genome Announc.">
        <title>Genome sequences of three species of Hanseniaspora isolated from spontaneous wine fermentations.</title>
        <authorList>
            <person name="Sternes P.R."/>
            <person name="Lee D."/>
            <person name="Kutyna D.R."/>
            <person name="Borneman A.R."/>
        </authorList>
    </citation>
    <scope>NUCLEOTIDE SEQUENCE [LARGE SCALE GENOMIC DNA]</scope>
    <source>
        <strain evidence="10">AWRI3580</strain>
    </source>
</reference>
<name>A0A1E5RQY7_HANUV</name>
<evidence type="ECO:0000256" key="6">
    <source>
        <dbReference type="SAM" id="MobiDB-lite"/>
    </source>
</evidence>
<dbReference type="OrthoDB" id="1684102at2759"/>
<evidence type="ECO:0000256" key="1">
    <source>
        <dbReference type="ARBA" id="ARBA00004128"/>
    </source>
</evidence>
<keyword evidence="3 7" id="KW-0812">Transmembrane</keyword>
<feature type="region of interest" description="Disordered" evidence="6">
    <location>
        <begin position="168"/>
        <end position="207"/>
    </location>
</feature>
<dbReference type="Pfam" id="PF01490">
    <property type="entry name" value="Aa_trans"/>
    <property type="match status" value="1"/>
</dbReference>
<gene>
    <name evidence="9" type="ORF">AWRI3580_g1720</name>
</gene>
<comment type="similarity">
    <text evidence="2">Belongs to the amino acid/polyamine transporter 2 family.</text>
</comment>
<evidence type="ECO:0000313" key="10">
    <source>
        <dbReference type="Proteomes" id="UP000095358"/>
    </source>
</evidence>
<evidence type="ECO:0000256" key="2">
    <source>
        <dbReference type="ARBA" id="ARBA00008066"/>
    </source>
</evidence>
<feature type="region of interest" description="Disordered" evidence="6">
    <location>
        <begin position="224"/>
        <end position="248"/>
    </location>
</feature>
<dbReference type="STRING" id="29833.A0A1E5RQY7"/>